<organism evidence="5 6">
    <name type="scientific">Anaerococcus porci</name>
    <dbReference type="NCBI Taxonomy" id="2652269"/>
    <lineage>
        <taxon>Bacteria</taxon>
        <taxon>Bacillati</taxon>
        <taxon>Bacillota</taxon>
        <taxon>Tissierellia</taxon>
        <taxon>Tissierellales</taxon>
        <taxon>Peptoniphilaceae</taxon>
        <taxon>Anaerococcus</taxon>
    </lineage>
</organism>
<dbReference type="SUPFAM" id="SSF52540">
    <property type="entry name" value="P-loop containing nucleoside triphosphate hydrolases"/>
    <property type="match status" value="1"/>
</dbReference>
<gene>
    <name evidence="5" type="ORF">FYJ26_05720</name>
</gene>
<dbReference type="Proteomes" id="UP000441925">
    <property type="component" value="Unassembled WGS sequence"/>
</dbReference>
<reference evidence="5 6" key="1">
    <citation type="submission" date="2019-08" db="EMBL/GenBank/DDBJ databases">
        <title>In-depth cultivation of the pig gut microbiome towards novel bacterial diversity and tailored functional studies.</title>
        <authorList>
            <person name="Wylensek D."/>
            <person name="Hitch T.C.A."/>
            <person name="Clavel T."/>
        </authorList>
    </citation>
    <scope>NUCLEOTIDE SEQUENCE [LARGE SCALE GENOMIC DNA]</scope>
    <source>
        <strain evidence="5 6">WCA-380-WT-2B</strain>
    </source>
</reference>
<dbReference type="Gene3D" id="3.40.50.300">
    <property type="entry name" value="P-loop containing nucleotide triphosphate hydrolases"/>
    <property type="match status" value="1"/>
</dbReference>
<dbReference type="InterPro" id="IPR003593">
    <property type="entry name" value="AAA+_ATPase"/>
</dbReference>
<keyword evidence="6" id="KW-1185">Reference proteome</keyword>
<dbReference type="AlphaFoldDB" id="A0A6N7VSS6"/>
<evidence type="ECO:0000256" key="3">
    <source>
        <dbReference type="ARBA" id="ARBA00022840"/>
    </source>
</evidence>
<protein>
    <submittedName>
        <fullName evidence="5">ATP-binding cassette domain-containing protein</fullName>
    </submittedName>
</protein>
<evidence type="ECO:0000313" key="6">
    <source>
        <dbReference type="Proteomes" id="UP000441925"/>
    </source>
</evidence>
<dbReference type="RefSeq" id="WP_154540539.1">
    <property type="nucleotide sequence ID" value="NZ_VULQ01000006.1"/>
</dbReference>
<evidence type="ECO:0000259" key="4">
    <source>
        <dbReference type="PROSITE" id="PS50893"/>
    </source>
</evidence>
<dbReference type="PANTHER" id="PTHR42781">
    <property type="entry name" value="SPERMIDINE/PUTRESCINE IMPORT ATP-BINDING PROTEIN POTA"/>
    <property type="match status" value="1"/>
</dbReference>
<dbReference type="PROSITE" id="PS50893">
    <property type="entry name" value="ABC_TRANSPORTER_2"/>
    <property type="match status" value="1"/>
</dbReference>
<dbReference type="InterPro" id="IPR017871">
    <property type="entry name" value="ABC_transporter-like_CS"/>
</dbReference>
<dbReference type="PROSITE" id="PS00211">
    <property type="entry name" value="ABC_TRANSPORTER_1"/>
    <property type="match status" value="1"/>
</dbReference>
<keyword evidence="2" id="KW-0547">Nucleotide-binding</keyword>
<dbReference type="PANTHER" id="PTHR42781:SF4">
    <property type="entry name" value="SPERMIDINE_PUTRESCINE IMPORT ATP-BINDING PROTEIN POTA"/>
    <property type="match status" value="1"/>
</dbReference>
<dbReference type="GO" id="GO:0005524">
    <property type="term" value="F:ATP binding"/>
    <property type="evidence" value="ECO:0007669"/>
    <property type="project" value="UniProtKB-KW"/>
</dbReference>
<feature type="domain" description="ABC transporter" evidence="4">
    <location>
        <begin position="1"/>
        <end position="231"/>
    </location>
</feature>
<sequence>MLKLDIRKDFGNFKLDISFESEKGVLGILGASGSGKSLSLKAIAGIVKPDKGKIILNNRVLFDSDKKINIPTKDRKVAYLFQDYSLFPNMTVYENIKCGFREKKENYQEIIYKKLDELHIYHIKDKIPDEISGGEKQRAALARILVNEPEILLLDEPYSAIDGYLKWSIELDIKNIIEEYKIPTLFVSHDRDEIYRMCDEIVIMDKGKSEDKKETKELFHNPKTMAAAELSGCKNFSKIKKSEKGIYAIDWDLDLSIEDVKNRDFIGIRAHNIKVSSEKLGENSFELELLKEIEQTFNMCLILRKKSGKGILSAFLEKEDWKKLKNEKNLYFSIRKEDIMFLKEKNS</sequence>
<keyword evidence="3 5" id="KW-0067">ATP-binding</keyword>
<name>A0A6N7VSS6_9FIRM</name>
<dbReference type="InterPro" id="IPR003439">
    <property type="entry name" value="ABC_transporter-like_ATP-bd"/>
</dbReference>
<proteinExistence type="predicted"/>
<accession>A0A6N7VSS6</accession>
<evidence type="ECO:0000313" key="5">
    <source>
        <dbReference type="EMBL" id="MSS77916.1"/>
    </source>
</evidence>
<evidence type="ECO:0000256" key="2">
    <source>
        <dbReference type="ARBA" id="ARBA00022741"/>
    </source>
</evidence>
<dbReference type="InterPro" id="IPR050093">
    <property type="entry name" value="ABC_SmlMolc_Importer"/>
</dbReference>
<evidence type="ECO:0000256" key="1">
    <source>
        <dbReference type="ARBA" id="ARBA00022448"/>
    </source>
</evidence>
<dbReference type="Pfam" id="PF00005">
    <property type="entry name" value="ABC_tran"/>
    <property type="match status" value="1"/>
</dbReference>
<keyword evidence="1" id="KW-0813">Transport</keyword>
<comment type="caution">
    <text evidence="5">The sequence shown here is derived from an EMBL/GenBank/DDBJ whole genome shotgun (WGS) entry which is preliminary data.</text>
</comment>
<dbReference type="EMBL" id="VULQ01000006">
    <property type="protein sequence ID" value="MSS77916.1"/>
    <property type="molecule type" value="Genomic_DNA"/>
</dbReference>
<dbReference type="GO" id="GO:0016887">
    <property type="term" value="F:ATP hydrolysis activity"/>
    <property type="evidence" value="ECO:0007669"/>
    <property type="project" value="InterPro"/>
</dbReference>
<dbReference type="SMART" id="SM00382">
    <property type="entry name" value="AAA"/>
    <property type="match status" value="1"/>
</dbReference>
<dbReference type="InterPro" id="IPR027417">
    <property type="entry name" value="P-loop_NTPase"/>
</dbReference>